<protein>
    <submittedName>
        <fullName evidence="1">Uncharacterized protein</fullName>
    </submittedName>
</protein>
<name>A0AB39CD25_9VIRU</name>
<dbReference type="EMBL" id="PQ015378">
    <property type="protein sequence ID" value="XDJ14816.1"/>
    <property type="molecule type" value="Genomic_DNA"/>
</dbReference>
<evidence type="ECO:0000313" key="1">
    <source>
        <dbReference type="EMBL" id="XDJ14816.1"/>
    </source>
</evidence>
<proteinExistence type="predicted"/>
<reference evidence="1" key="1">
    <citation type="submission" date="2024-07" db="EMBL/GenBank/DDBJ databases">
        <authorList>
            <person name="Bringhurst R.M."/>
            <person name="Homer T.E."/>
        </authorList>
    </citation>
    <scope>NUCLEOTIDE SEQUENCE</scope>
</reference>
<accession>A0AB39CD25</accession>
<sequence>MGITFIPTDFTGKLRLTFVQMKFISSSLCRIVRTVRLFVSMVLSILRR</sequence>
<organism evidence="1">
    <name type="scientific">Pseudomonas phage RVTF4</name>
    <dbReference type="NCBI Taxonomy" id="3236931"/>
    <lineage>
        <taxon>Viruses</taxon>
    </lineage>
</organism>